<feature type="transmembrane region" description="Helical" evidence="5">
    <location>
        <begin position="365"/>
        <end position="384"/>
    </location>
</feature>
<feature type="transmembrane region" description="Helical" evidence="5">
    <location>
        <begin position="140"/>
        <end position="161"/>
    </location>
</feature>
<dbReference type="PANTHER" id="PTHR10924:SF8">
    <property type="entry name" value="MFS DOMAIN-CONTAINING PROTEIN-RELATED"/>
    <property type="match status" value="1"/>
</dbReference>
<dbReference type="InterPro" id="IPR036259">
    <property type="entry name" value="MFS_trans_sf"/>
</dbReference>
<keyword evidence="2 5" id="KW-0812">Transmembrane</keyword>
<dbReference type="SUPFAM" id="SSF103473">
    <property type="entry name" value="MFS general substrate transporter"/>
    <property type="match status" value="1"/>
</dbReference>
<dbReference type="Pfam" id="PF07690">
    <property type="entry name" value="MFS_1"/>
    <property type="match status" value="1"/>
</dbReference>
<feature type="transmembrane region" description="Helical" evidence="5">
    <location>
        <begin position="207"/>
        <end position="230"/>
    </location>
</feature>
<evidence type="ECO:0000256" key="3">
    <source>
        <dbReference type="ARBA" id="ARBA00022989"/>
    </source>
</evidence>
<feature type="transmembrane region" description="Helical" evidence="5">
    <location>
        <begin position="470"/>
        <end position="492"/>
    </location>
</feature>
<gene>
    <name evidence="6" type="primary">Acey_s0058.g2869</name>
    <name evidence="6" type="ORF">Y032_0058g2869</name>
</gene>
<feature type="transmembrane region" description="Helical" evidence="5">
    <location>
        <begin position="173"/>
        <end position="195"/>
    </location>
</feature>
<dbReference type="InterPro" id="IPR049680">
    <property type="entry name" value="FLVCR1-2_SLC49-like"/>
</dbReference>
<comment type="subcellular location">
    <subcellularLocation>
        <location evidence="1">Membrane</location>
        <topology evidence="1">Multi-pass membrane protein</topology>
    </subcellularLocation>
</comment>
<feature type="transmembrane region" description="Helical" evidence="5">
    <location>
        <begin position="301"/>
        <end position="322"/>
    </location>
</feature>
<feature type="transmembrane region" description="Helical" evidence="5">
    <location>
        <begin position="426"/>
        <end position="450"/>
    </location>
</feature>
<accession>A0A016U3K2</accession>
<dbReference type="Gene3D" id="1.20.1250.20">
    <property type="entry name" value="MFS general substrate transporter like domains"/>
    <property type="match status" value="2"/>
</dbReference>
<evidence type="ECO:0000256" key="5">
    <source>
        <dbReference type="SAM" id="Phobius"/>
    </source>
</evidence>
<protein>
    <recommendedName>
        <fullName evidence="8">Major facilitator superfamily (MFS) profile domain-containing protein</fullName>
    </recommendedName>
</protein>
<name>A0A016U3K2_9BILA</name>
<keyword evidence="4 5" id="KW-0472">Membrane</keyword>
<evidence type="ECO:0000256" key="4">
    <source>
        <dbReference type="ARBA" id="ARBA00023136"/>
    </source>
</evidence>
<feature type="transmembrane region" description="Helical" evidence="5">
    <location>
        <begin position="71"/>
        <end position="92"/>
    </location>
</feature>
<evidence type="ECO:0000256" key="1">
    <source>
        <dbReference type="ARBA" id="ARBA00004141"/>
    </source>
</evidence>
<dbReference type="EMBL" id="JARK01001394">
    <property type="protein sequence ID" value="EYC09879.1"/>
    <property type="molecule type" value="Genomic_DNA"/>
</dbReference>
<evidence type="ECO:0008006" key="8">
    <source>
        <dbReference type="Google" id="ProtNLM"/>
    </source>
</evidence>
<dbReference type="OrthoDB" id="422206at2759"/>
<evidence type="ECO:0000313" key="7">
    <source>
        <dbReference type="Proteomes" id="UP000024635"/>
    </source>
</evidence>
<feature type="transmembrane region" description="Helical" evidence="5">
    <location>
        <begin position="396"/>
        <end position="414"/>
    </location>
</feature>
<feature type="transmembrane region" description="Helical" evidence="5">
    <location>
        <begin position="334"/>
        <end position="356"/>
    </location>
</feature>
<dbReference type="AlphaFoldDB" id="A0A016U3K2"/>
<organism evidence="6 7">
    <name type="scientific">Ancylostoma ceylanicum</name>
    <dbReference type="NCBI Taxonomy" id="53326"/>
    <lineage>
        <taxon>Eukaryota</taxon>
        <taxon>Metazoa</taxon>
        <taxon>Ecdysozoa</taxon>
        <taxon>Nematoda</taxon>
        <taxon>Chromadorea</taxon>
        <taxon>Rhabditida</taxon>
        <taxon>Rhabditina</taxon>
        <taxon>Rhabditomorpha</taxon>
        <taxon>Strongyloidea</taxon>
        <taxon>Ancylostomatidae</taxon>
        <taxon>Ancylostomatinae</taxon>
        <taxon>Ancylostoma</taxon>
    </lineage>
</organism>
<proteinExistence type="predicted"/>
<evidence type="ECO:0000256" key="2">
    <source>
        <dbReference type="ARBA" id="ARBA00022692"/>
    </source>
</evidence>
<keyword evidence="3 5" id="KW-1133">Transmembrane helix</keyword>
<dbReference type="STRING" id="53326.A0A016U3K2"/>
<comment type="caution">
    <text evidence="6">The sequence shown here is derived from an EMBL/GenBank/DDBJ whole genome shotgun (WGS) entry which is preliminary data.</text>
</comment>
<feature type="transmembrane region" description="Helical" evidence="5">
    <location>
        <begin position="242"/>
        <end position="265"/>
    </location>
</feature>
<dbReference type="GO" id="GO:0016020">
    <property type="term" value="C:membrane"/>
    <property type="evidence" value="ECO:0007669"/>
    <property type="project" value="UniProtKB-SubCell"/>
</dbReference>
<keyword evidence="7" id="KW-1185">Reference proteome</keyword>
<dbReference type="Proteomes" id="UP000024635">
    <property type="component" value="Unassembled WGS sequence"/>
</dbReference>
<dbReference type="PANTHER" id="PTHR10924">
    <property type="entry name" value="MAJOR FACILITATOR SUPERFAMILY PROTEIN-RELATED"/>
    <property type="match status" value="1"/>
</dbReference>
<reference evidence="7" key="1">
    <citation type="journal article" date="2015" name="Nat. Genet.">
        <title>The genome and transcriptome of the zoonotic hookworm Ancylostoma ceylanicum identify infection-specific gene families.</title>
        <authorList>
            <person name="Schwarz E.M."/>
            <person name="Hu Y."/>
            <person name="Antoshechkin I."/>
            <person name="Miller M.M."/>
            <person name="Sternberg P.W."/>
            <person name="Aroian R.V."/>
        </authorList>
    </citation>
    <scope>NUCLEOTIDE SEQUENCE</scope>
    <source>
        <strain evidence="7">HY135</strain>
    </source>
</reference>
<feature type="transmembrane region" description="Helical" evidence="5">
    <location>
        <begin position="112"/>
        <end position="133"/>
    </location>
</feature>
<dbReference type="InterPro" id="IPR011701">
    <property type="entry name" value="MFS"/>
</dbReference>
<sequence length="550" mass="61416">MQGPYDSGNSFIFNELIILPDFSWKRLAMVSWLKKLLMGLAGERSRILPQPESATDTSYESKRYRVYAARWLVLTVCCLLALSNSMLWLSFITLTDETREFYCDGSDCSAAFFTNQIFQLVAVITGIGGMYITDSYGIRLSIMCGTTLNFVGSLIRVVSSIPSIDNSAARQALLHTGSVIVASAQAFFLVLPSKIAETWFPDHQRSLANVLTFIANPLGVVLGTIVPSLYFSGTVRLERYSWHMFEFNASMAVMTTITFVLSLFVRQGSPPTPPSASSENHSSDAPTFWKAIGVCFRNKQFVIQLFTFGLAFAELWGFMVIMSDIITEQGYNLYGYPTALAALIGVVASLICGAVADCTKRFKELIRFCWVCFAVLAILIRLWLRHKWKGPFDSAIFLIACAGLGAFSIPQFPIGVEMGVETTFPVYEATSSGLLVLSGQLWMFVMYYVFESAKSFNLFYDFNESSASGNWQLNLDIWCVLAVFAVILSFIANPKYKRMLYEESVREQQQSTDLSRAYELTSDKPFTVKLNGKTNTDIGNGFQITMNENV</sequence>
<dbReference type="GO" id="GO:0022857">
    <property type="term" value="F:transmembrane transporter activity"/>
    <property type="evidence" value="ECO:0007669"/>
    <property type="project" value="InterPro"/>
</dbReference>
<evidence type="ECO:0000313" key="6">
    <source>
        <dbReference type="EMBL" id="EYC09879.1"/>
    </source>
</evidence>